<gene>
    <name evidence="1" type="ORF">VOI36_02215</name>
</gene>
<comment type="caution">
    <text evidence="1">The sequence shown here is derived from an EMBL/GenBank/DDBJ whole genome shotgun (WGS) entry which is preliminary data.</text>
</comment>
<protein>
    <submittedName>
        <fullName evidence="1">Uncharacterized protein</fullName>
    </submittedName>
</protein>
<evidence type="ECO:0000313" key="1">
    <source>
        <dbReference type="EMBL" id="MEN2468691.1"/>
    </source>
</evidence>
<dbReference type="EMBL" id="JBCPYA010000001">
    <property type="protein sequence ID" value="MEN2468691.1"/>
    <property type="molecule type" value="Genomic_DNA"/>
</dbReference>
<organism evidence="1 2">
    <name type="scientific">Burkholderia theae</name>
    <dbReference type="NCBI Taxonomy" id="3143496"/>
    <lineage>
        <taxon>Bacteria</taxon>
        <taxon>Pseudomonadati</taxon>
        <taxon>Pseudomonadota</taxon>
        <taxon>Betaproteobacteria</taxon>
        <taxon>Burkholderiales</taxon>
        <taxon>Burkholderiaceae</taxon>
        <taxon>Burkholderia</taxon>
    </lineage>
</organism>
<dbReference type="Proteomes" id="UP001466933">
    <property type="component" value="Unassembled WGS sequence"/>
</dbReference>
<reference evidence="1 2" key="1">
    <citation type="submission" date="2024-05" db="EMBL/GenBank/DDBJ databases">
        <title>Burkholderia sp. Nov. a novel bacteria isolated from rhizosphere soil of Camellia sinensis.</title>
        <authorList>
            <person name="Dong Y."/>
        </authorList>
    </citation>
    <scope>NUCLEOTIDE SEQUENCE [LARGE SCALE GENOMIC DNA]</scope>
    <source>
        <strain evidence="1 2">GS2Y</strain>
    </source>
</reference>
<evidence type="ECO:0000313" key="2">
    <source>
        <dbReference type="Proteomes" id="UP001466933"/>
    </source>
</evidence>
<name>A0ABU9WAN1_9BURK</name>
<accession>A0ABU9WAN1</accession>
<keyword evidence="2" id="KW-1185">Reference proteome</keyword>
<sequence>MVMAERVADIRVPDRACLGRKGFAPRSAQCEHILALRCFLIRSTLIASIHRHMEPKLKMTTSRHPLFNQKSTAFLFTQKTIKSHKQTTQRPVRRAVVAFFHFQPAIAGR</sequence>
<dbReference type="RefSeq" id="WP_193101167.1">
    <property type="nucleotide sequence ID" value="NZ_JBCPYA010000001.1"/>
</dbReference>
<proteinExistence type="predicted"/>